<dbReference type="EMBL" id="ML994844">
    <property type="protein sequence ID" value="KAF2174525.1"/>
    <property type="molecule type" value="Genomic_DNA"/>
</dbReference>
<gene>
    <name evidence="1" type="ORF">K469DRAFT_614152</name>
</gene>
<sequence length="318" mass="35232">MGKEVPAASFALGISLTANYGTVSIRHHDGSFEDMGRVHGDEAYLEMMQRLSLRSSRHPSPPYDDMEEQWKDQPRQFWRKMRKAVGLPASPDVAVLSSMLKKLVELAEPSFSAIISYPALPGLYQEDIADAANYLNLQMLEGNHRYPPHAIVAAYAGHSMGLCESFDDEERCTEQGLKLPVRETLLVEYTEAALLLHSKVMREAYDLALHNLDIAASFELGSAGSLRHDNGTRIHKLVVQLLRKRYDSSPLPPEVITVIMTGSPRSVNSPGIQKVIKDAVEELGFEADMLTSDPDFVAARGAAELSWRALSLTKQAEL</sequence>
<reference evidence="1" key="1">
    <citation type="journal article" date="2020" name="Stud. Mycol.">
        <title>101 Dothideomycetes genomes: a test case for predicting lifestyles and emergence of pathogens.</title>
        <authorList>
            <person name="Haridas S."/>
            <person name="Albert R."/>
            <person name="Binder M."/>
            <person name="Bloem J."/>
            <person name="Labutti K."/>
            <person name="Salamov A."/>
            <person name="Andreopoulos B."/>
            <person name="Baker S."/>
            <person name="Barry K."/>
            <person name="Bills G."/>
            <person name="Bluhm B."/>
            <person name="Cannon C."/>
            <person name="Castanera R."/>
            <person name="Culley D."/>
            <person name="Daum C."/>
            <person name="Ezra D."/>
            <person name="Gonzalez J."/>
            <person name="Henrissat B."/>
            <person name="Kuo A."/>
            <person name="Liang C."/>
            <person name="Lipzen A."/>
            <person name="Lutzoni F."/>
            <person name="Magnuson J."/>
            <person name="Mondo S."/>
            <person name="Nolan M."/>
            <person name="Ohm R."/>
            <person name="Pangilinan J."/>
            <person name="Park H.-J."/>
            <person name="Ramirez L."/>
            <person name="Alfaro M."/>
            <person name="Sun H."/>
            <person name="Tritt A."/>
            <person name="Yoshinaga Y."/>
            <person name="Zwiers L.-H."/>
            <person name="Turgeon B."/>
            <person name="Goodwin S."/>
            <person name="Spatafora J."/>
            <person name="Crous P."/>
            <person name="Grigoriev I."/>
        </authorList>
    </citation>
    <scope>NUCLEOTIDE SEQUENCE</scope>
    <source>
        <strain evidence="1">CBS 207.26</strain>
    </source>
</reference>
<dbReference type="AlphaFoldDB" id="A0A6A6D648"/>
<evidence type="ECO:0008006" key="3">
    <source>
        <dbReference type="Google" id="ProtNLM"/>
    </source>
</evidence>
<accession>A0A6A6D648</accession>
<keyword evidence="2" id="KW-1185">Reference proteome</keyword>
<dbReference type="Proteomes" id="UP000800200">
    <property type="component" value="Unassembled WGS sequence"/>
</dbReference>
<name>A0A6A6D648_9PEZI</name>
<dbReference type="OrthoDB" id="3643156at2759"/>
<organism evidence="1 2">
    <name type="scientific">Zopfia rhizophila CBS 207.26</name>
    <dbReference type="NCBI Taxonomy" id="1314779"/>
    <lineage>
        <taxon>Eukaryota</taxon>
        <taxon>Fungi</taxon>
        <taxon>Dikarya</taxon>
        <taxon>Ascomycota</taxon>
        <taxon>Pezizomycotina</taxon>
        <taxon>Dothideomycetes</taxon>
        <taxon>Dothideomycetes incertae sedis</taxon>
        <taxon>Zopfiaceae</taxon>
        <taxon>Zopfia</taxon>
    </lineage>
</organism>
<proteinExistence type="predicted"/>
<protein>
    <recommendedName>
        <fullName evidence="3">Actin-like ATPase domain-containing protein</fullName>
    </recommendedName>
</protein>
<evidence type="ECO:0000313" key="1">
    <source>
        <dbReference type="EMBL" id="KAF2174525.1"/>
    </source>
</evidence>
<evidence type="ECO:0000313" key="2">
    <source>
        <dbReference type="Proteomes" id="UP000800200"/>
    </source>
</evidence>